<dbReference type="PANTHER" id="PTHR30474">
    <property type="entry name" value="CELL CYCLE PROTEIN"/>
    <property type="match status" value="1"/>
</dbReference>
<dbReference type="GO" id="GO:0005886">
    <property type="term" value="C:plasma membrane"/>
    <property type="evidence" value="ECO:0007669"/>
    <property type="project" value="UniProtKB-SubCell"/>
</dbReference>
<dbReference type="Pfam" id="PF01098">
    <property type="entry name" value="FTSW_RODA_SPOVE"/>
    <property type="match status" value="1"/>
</dbReference>
<keyword evidence="4 16" id="KW-0132">Cell division</keyword>
<dbReference type="InterPro" id="IPR001182">
    <property type="entry name" value="FtsW/RodA"/>
</dbReference>
<feature type="transmembrane region" description="Helical" evidence="16">
    <location>
        <begin position="124"/>
        <end position="148"/>
    </location>
</feature>
<reference evidence="17" key="2">
    <citation type="submission" date="2020-09" db="EMBL/GenBank/DDBJ databases">
        <authorList>
            <person name="Sun Q."/>
            <person name="Zhou Y."/>
        </authorList>
    </citation>
    <scope>NUCLEOTIDE SEQUENCE</scope>
    <source>
        <strain evidence="17">CGMCC 1.15758</strain>
    </source>
</reference>
<evidence type="ECO:0000256" key="15">
    <source>
        <dbReference type="ARBA" id="ARBA00049902"/>
    </source>
</evidence>
<keyword evidence="11 16" id="KW-0472">Membrane</keyword>
<dbReference type="RefSeq" id="WP_117002490.1">
    <property type="nucleotide sequence ID" value="NZ_BMJS01000012.1"/>
</dbReference>
<evidence type="ECO:0000256" key="16">
    <source>
        <dbReference type="HAMAP-Rule" id="MF_00913"/>
    </source>
</evidence>
<dbReference type="GO" id="GO:0008955">
    <property type="term" value="F:peptidoglycan glycosyltransferase activity"/>
    <property type="evidence" value="ECO:0007669"/>
    <property type="project" value="UniProtKB-UniRule"/>
</dbReference>
<organism evidence="17 18">
    <name type="scientific">Cysteiniphilum litorale</name>
    <dbReference type="NCBI Taxonomy" id="2056700"/>
    <lineage>
        <taxon>Bacteria</taxon>
        <taxon>Pseudomonadati</taxon>
        <taxon>Pseudomonadota</taxon>
        <taxon>Gammaproteobacteria</taxon>
        <taxon>Thiotrichales</taxon>
        <taxon>Fastidiosibacteraceae</taxon>
        <taxon>Cysteiniphilum</taxon>
    </lineage>
</organism>
<evidence type="ECO:0000256" key="9">
    <source>
        <dbReference type="ARBA" id="ARBA00022984"/>
    </source>
</evidence>
<sequence length="401" mass="44713">MLFFIRNLFSQRNSKKVRVRATIELDMAFVFLVLGLLAFGWIMVTSASMVDANYDYGNPYFYCVRQGFFAVLGIGAMICALLVPTDNYQKIYKLWLIIAFVLLVAVLIPHIGREVNGSLRWIPLIVINVQVSEVVKLCAIMYFSSYLVRFGDVARETFKGVVKPLIILAAMAGLLLKEPDFGASVVMFTCVFGIMFMAGVKLRWFIILIVLGGVAATFLVLFEPYRLARLNGFMNPWADANNTGYQLVQALISYGRGGWFGDGLGSGIQKQFFLPEAHTDFIVSVVAEELGAVGVIVLLMVYAYLIWKGMRIASLAYVLNRHFQSYVAYGISFWVAFQVIVNIGVNIGVLPTKGLTLPLISYGGSSLLIMCFALGILLRIDFENKITADEIMPRYVYKKAS</sequence>
<dbReference type="GO" id="GO:0009252">
    <property type="term" value="P:peptidoglycan biosynthetic process"/>
    <property type="evidence" value="ECO:0007669"/>
    <property type="project" value="UniProtKB-UniRule"/>
</dbReference>
<feature type="transmembrane region" description="Helical" evidence="16">
    <location>
        <begin position="281"/>
        <end position="305"/>
    </location>
</feature>
<evidence type="ECO:0000256" key="8">
    <source>
        <dbReference type="ARBA" id="ARBA00022960"/>
    </source>
</evidence>
<dbReference type="GO" id="GO:0008360">
    <property type="term" value="P:regulation of cell shape"/>
    <property type="evidence" value="ECO:0007669"/>
    <property type="project" value="UniProtKB-KW"/>
</dbReference>
<evidence type="ECO:0000256" key="12">
    <source>
        <dbReference type="ARBA" id="ARBA00023306"/>
    </source>
</evidence>
<feature type="transmembrane region" description="Helical" evidence="16">
    <location>
        <begin position="94"/>
        <end position="112"/>
    </location>
</feature>
<dbReference type="InterPro" id="IPR018365">
    <property type="entry name" value="Cell_cycle_FtsW-rel_CS"/>
</dbReference>
<dbReference type="Proteomes" id="UP000636949">
    <property type="component" value="Unassembled WGS sequence"/>
</dbReference>
<dbReference type="EC" id="2.4.99.28" evidence="16"/>
<evidence type="ECO:0000256" key="13">
    <source>
        <dbReference type="ARBA" id="ARBA00023316"/>
    </source>
</evidence>
<accession>A0A8J2Z4A3</accession>
<evidence type="ECO:0000256" key="11">
    <source>
        <dbReference type="ARBA" id="ARBA00023136"/>
    </source>
</evidence>
<keyword evidence="8 16" id="KW-0133">Cell shape</keyword>
<feature type="transmembrane region" description="Helical" evidence="16">
    <location>
        <begin position="182"/>
        <end position="200"/>
    </location>
</feature>
<dbReference type="AlphaFoldDB" id="A0A8J2Z4A3"/>
<name>A0A8J2Z4A3_9GAMM</name>
<evidence type="ECO:0000256" key="6">
    <source>
        <dbReference type="ARBA" id="ARBA00022679"/>
    </source>
</evidence>
<evidence type="ECO:0000256" key="1">
    <source>
        <dbReference type="ARBA" id="ARBA00004651"/>
    </source>
</evidence>
<comment type="function">
    <text evidence="16">Peptidoglycan polymerase that is essential for cell division.</text>
</comment>
<feature type="transmembrane region" description="Helical" evidence="16">
    <location>
        <begin position="21"/>
        <end position="44"/>
    </location>
</feature>
<feature type="transmembrane region" description="Helical" evidence="16">
    <location>
        <begin position="359"/>
        <end position="378"/>
    </location>
</feature>
<comment type="pathway">
    <text evidence="2 16">Cell wall biogenesis; peptidoglycan biosynthesis.</text>
</comment>
<dbReference type="NCBIfam" id="TIGR02614">
    <property type="entry name" value="ftsW"/>
    <property type="match status" value="1"/>
</dbReference>
<evidence type="ECO:0000256" key="14">
    <source>
        <dbReference type="ARBA" id="ARBA00038053"/>
    </source>
</evidence>
<gene>
    <name evidence="16 17" type="primary">ftsW</name>
    <name evidence="17" type="ORF">GCM10010995_13430</name>
</gene>
<comment type="caution">
    <text evidence="17">The sequence shown here is derived from an EMBL/GenBank/DDBJ whole genome shotgun (WGS) entry which is preliminary data.</text>
</comment>
<feature type="transmembrane region" description="Helical" evidence="16">
    <location>
        <begin position="326"/>
        <end position="347"/>
    </location>
</feature>
<keyword evidence="10 16" id="KW-1133">Transmembrane helix</keyword>
<evidence type="ECO:0000256" key="10">
    <source>
        <dbReference type="ARBA" id="ARBA00022989"/>
    </source>
</evidence>
<keyword evidence="18" id="KW-1185">Reference proteome</keyword>
<evidence type="ECO:0000313" key="18">
    <source>
        <dbReference type="Proteomes" id="UP000636949"/>
    </source>
</evidence>
<keyword evidence="12 16" id="KW-0131">Cell cycle</keyword>
<keyword evidence="16" id="KW-0997">Cell inner membrane</keyword>
<comment type="catalytic activity">
    <reaction evidence="15 16">
        <text>[GlcNAc-(1-&gt;4)-Mur2Ac(oyl-L-Ala-gamma-D-Glu-L-Lys-D-Ala-D-Ala)](n)-di-trans,octa-cis-undecaprenyl diphosphate + beta-D-GlcNAc-(1-&gt;4)-Mur2Ac(oyl-L-Ala-gamma-D-Glu-L-Lys-D-Ala-D-Ala)-di-trans,octa-cis-undecaprenyl diphosphate = [GlcNAc-(1-&gt;4)-Mur2Ac(oyl-L-Ala-gamma-D-Glu-L-Lys-D-Ala-D-Ala)](n+1)-di-trans,octa-cis-undecaprenyl diphosphate + di-trans,octa-cis-undecaprenyl diphosphate + H(+)</text>
        <dbReference type="Rhea" id="RHEA:23708"/>
        <dbReference type="Rhea" id="RHEA-COMP:9602"/>
        <dbReference type="Rhea" id="RHEA-COMP:9603"/>
        <dbReference type="ChEBI" id="CHEBI:15378"/>
        <dbReference type="ChEBI" id="CHEBI:58405"/>
        <dbReference type="ChEBI" id="CHEBI:60033"/>
        <dbReference type="ChEBI" id="CHEBI:78435"/>
        <dbReference type="EC" id="2.4.99.28"/>
    </reaction>
</comment>
<evidence type="ECO:0000256" key="7">
    <source>
        <dbReference type="ARBA" id="ARBA00022692"/>
    </source>
</evidence>
<feature type="transmembrane region" description="Helical" evidence="16">
    <location>
        <begin position="205"/>
        <end position="222"/>
    </location>
</feature>
<evidence type="ECO:0000256" key="3">
    <source>
        <dbReference type="ARBA" id="ARBA00022475"/>
    </source>
</evidence>
<keyword evidence="6 16" id="KW-0808">Transferase</keyword>
<keyword evidence="3 16" id="KW-1003">Cell membrane</keyword>
<keyword evidence="13 16" id="KW-0961">Cell wall biogenesis/degradation</keyword>
<feature type="transmembrane region" description="Helical" evidence="16">
    <location>
        <begin position="160"/>
        <end position="176"/>
    </location>
</feature>
<dbReference type="GO" id="GO:0043093">
    <property type="term" value="P:FtsZ-dependent cytokinesis"/>
    <property type="evidence" value="ECO:0007669"/>
    <property type="project" value="UniProtKB-UniRule"/>
</dbReference>
<dbReference type="PANTHER" id="PTHR30474:SF2">
    <property type="entry name" value="PEPTIDOGLYCAN GLYCOSYLTRANSFERASE FTSW-RELATED"/>
    <property type="match status" value="1"/>
</dbReference>
<dbReference type="PROSITE" id="PS00428">
    <property type="entry name" value="FTSW_RODA_SPOVE"/>
    <property type="match status" value="1"/>
</dbReference>
<dbReference type="GO" id="GO:0071555">
    <property type="term" value="P:cell wall organization"/>
    <property type="evidence" value="ECO:0007669"/>
    <property type="project" value="UniProtKB-KW"/>
</dbReference>
<proteinExistence type="inferred from homology"/>
<comment type="similarity">
    <text evidence="14 16">Belongs to the SEDS family. FtsW subfamily.</text>
</comment>
<evidence type="ECO:0000256" key="4">
    <source>
        <dbReference type="ARBA" id="ARBA00022618"/>
    </source>
</evidence>
<dbReference type="HAMAP" id="MF_00913">
    <property type="entry name" value="PGT_FtsW_proteobact"/>
    <property type="match status" value="1"/>
</dbReference>
<dbReference type="InterPro" id="IPR013437">
    <property type="entry name" value="FtsW"/>
</dbReference>
<dbReference type="UniPathway" id="UPA00219"/>
<dbReference type="GO" id="GO:0032153">
    <property type="term" value="C:cell division site"/>
    <property type="evidence" value="ECO:0007669"/>
    <property type="project" value="UniProtKB-UniRule"/>
</dbReference>
<keyword evidence="7 16" id="KW-0812">Transmembrane</keyword>
<evidence type="ECO:0000256" key="2">
    <source>
        <dbReference type="ARBA" id="ARBA00004752"/>
    </source>
</evidence>
<protein>
    <recommendedName>
        <fullName evidence="16">Probable peptidoglycan glycosyltransferase FtsW</fullName>
        <shortName evidence="16">PGT</shortName>
        <ecNumber evidence="16">2.4.99.28</ecNumber>
    </recommendedName>
    <alternativeName>
        <fullName evidence="16">Cell division protein FtsW</fullName>
    </alternativeName>
    <alternativeName>
        <fullName evidence="16">Cell wall polymerase</fullName>
    </alternativeName>
    <alternativeName>
        <fullName evidence="16">Peptidoglycan polymerase</fullName>
        <shortName evidence="16">PG polymerase</shortName>
    </alternativeName>
</protein>
<feature type="transmembrane region" description="Helical" evidence="16">
    <location>
        <begin position="64"/>
        <end position="82"/>
    </location>
</feature>
<dbReference type="GO" id="GO:0015648">
    <property type="term" value="F:lipid-linked peptidoglycan transporter activity"/>
    <property type="evidence" value="ECO:0007669"/>
    <property type="project" value="TreeGrafter"/>
</dbReference>
<keyword evidence="5 16" id="KW-0328">Glycosyltransferase</keyword>
<keyword evidence="9 16" id="KW-0573">Peptidoglycan synthesis</keyword>
<comment type="subcellular location">
    <subcellularLocation>
        <location evidence="16">Cell inner membrane</location>
        <topology evidence="16">Multi-pass membrane protein</topology>
    </subcellularLocation>
    <subcellularLocation>
        <location evidence="1">Cell membrane</location>
        <topology evidence="1">Multi-pass membrane protein</topology>
    </subcellularLocation>
    <text evidence="16">Localizes to the division septum.</text>
</comment>
<evidence type="ECO:0000256" key="5">
    <source>
        <dbReference type="ARBA" id="ARBA00022676"/>
    </source>
</evidence>
<evidence type="ECO:0000313" key="17">
    <source>
        <dbReference type="EMBL" id="GGF97552.1"/>
    </source>
</evidence>
<reference evidence="17" key="1">
    <citation type="journal article" date="2014" name="Int. J. Syst. Evol. Microbiol.">
        <title>Complete genome sequence of Corynebacterium casei LMG S-19264T (=DSM 44701T), isolated from a smear-ripened cheese.</title>
        <authorList>
            <consortium name="US DOE Joint Genome Institute (JGI-PGF)"/>
            <person name="Walter F."/>
            <person name="Albersmeier A."/>
            <person name="Kalinowski J."/>
            <person name="Ruckert C."/>
        </authorList>
    </citation>
    <scope>NUCLEOTIDE SEQUENCE</scope>
    <source>
        <strain evidence="17">CGMCC 1.15758</strain>
    </source>
</reference>
<dbReference type="OrthoDB" id="9768187at2"/>
<dbReference type="EMBL" id="BMJS01000012">
    <property type="protein sequence ID" value="GGF97552.1"/>
    <property type="molecule type" value="Genomic_DNA"/>
</dbReference>